<proteinExistence type="predicted"/>
<keyword evidence="1" id="KW-0808">Transferase</keyword>
<gene>
    <name evidence="1" type="ORF">BV25DRAFT_1868477</name>
</gene>
<name>A0ACB8TCU7_9AGAM</name>
<sequence length="352" mass="40107">MDRWRISFPTVSLASRDRVSVRNPKTAMRIAESFMNNRFTQQDEPKVVIEAFPGPGALSRALLTYPPSKLRKLIILEDHQPYLDYLLPLADADPRVTIIPKSGFTWDTYSEMEEDGVLDVEKVAWGEKLHPNLHFITHIPRNVAGEQLVAQLFRCIPEKTWLFKYGRVPMSFVVGERVWRRVASPPTKVNAERCKLSVIAEAVSDFSLSLSPENLSPFDDHFHPARQLVREGGKTDHRRVGIPMVTANITPFADQIIAKGKLDQWDYLTRRLFVLKSTPLRKVMSSVAPGADTLLKMITDKSLPSNQYVDINKPVRLLTVADWALIARAFDAWPFAPEDLTIDSYVTHYELR</sequence>
<organism evidence="1 2">
    <name type="scientific">Artomyces pyxidatus</name>
    <dbReference type="NCBI Taxonomy" id="48021"/>
    <lineage>
        <taxon>Eukaryota</taxon>
        <taxon>Fungi</taxon>
        <taxon>Dikarya</taxon>
        <taxon>Basidiomycota</taxon>
        <taxon>Agaricomycotina</taxon>
        <taxon>Agaricomycetes</taxon>
        <taxon>Russulales</taxon>
        <taxon>Auriscalpiaceae</taxon>
        <taxon>Artomyces</taxon>
    </lineage>
</organism>
<dbReference type="Proteomes" id="UP000814140">
    <property type="component" value="Unassembled WGS sequence"/>
</dbReference>
<evidence type="ECO:0000313" key="1">
    <source>
        <dbReference type="EMBL" id="KAI0066265.1"/>
    </source>
</evidence>
<keyword evidence="1" id="KW-0489">Methyltransferase</keyword>
<comment type="caution">
    <text evidence="1">The sequence shown here is derived from an EMBL/GenBank/DDBJ whole genome shotgun (WGS) entry which is preliminary data.</text>
</comment>
<reference evidence="1" key="2">
    <citation type="journal article" date="2022" name="New Phytol.">
        <title>Evolutionary transition to the ectomycorrhizal habit in the genomes of a hyperdiverse lineage of mushroom-forming fungi.</title>
        <authorList>
            <person name="Looney B."/>
            <person name="Miyauchi S."/>
            <person name="Morin E."/>
            <person name="Drula E."/>
            <person name="Courty P.E."/>
            <person name="Kohler A."/>
            <person name="Kuo A."/>
            <person name="LaButti K."/>
            <person name="Pangilinan J."/>
            <person name="Lipzen A."/>
            <person name="Riley R."/>
            <person name="Andreopoulos W."/>
            <person name="He G."/>
            <person name="Johnson J."/>
            <person name="Nolan M."/>
            <person name="Tritt A."/>
            <person name="Barry K.W."/>
            <person name="Grigoriev I.V."/>
            <person name="Nagy L.G."/>
            <person name="Hibbett D."/>
            <person name="Henrissat B."/>
            <person name="Matheny P.B."/>
            <person name="Labbe J."/>
            <person name="Martin F.M."/>
        </authorList>
    </citation>
    <scope>NUCLEOTIDE SEQUENCE</scope>
    <source>
        <strain evidence="1">HHB10654</strain>
    </source>
</reference>
<keyword evidence="2" id="KW-1185">Reference proteome</keyword>
<protein>
    <submittedName>
        <fullName evidence="1">S-adenosyl-L-methionine-dependent methyltransferase</fullName>
    </submittedName>
</protein>
<dbReference type="EMBL" id="MU277193">
    <property type="protein sequence ID" value="KAI0066265.1"/>
    <property type="molecule type" value="Genomic_DNA"/>
</dbReference>
<accession>A0ACB8TCU7</accession>
<reference evidence="1" key="1">
    <citation type="submission" date="2021-03" db="EMBL/GenBank/DDBJ databases">
        <authorList>
            <consortium name="DOE Joint Genome Institute"/>
            <person name="Ahrendt S."/>
            <person name="Looney B.P."/>
            <person name="Miyauchi S."/>
            <person name="Morin E."/>
            <person name="Drula E."/>
            <person name="Courty P.E."/>
            <person name="Chicoki N."/>
            <person name="Fauchery L."/>
            <person name="Kohler A."/>
            <person name="Kuo A."/>
            <person name="Labutti K."/>
            <person name="Pangilinan J."/>
            <person name="Lipzen A."/>
            <person name="Riley R."/>
            <person name="Andreopoulos W."/>
            <person name="He G."/>
            <person name="Johnson J."/>
            <person name="Barry K.W."/>
            <person name="Grigoriev I.V."/>
            <person name="Nagy L."/>
            <person name="Hibbett D."/>
            <person name="Henrissat B."/>
            <person name="Matheny P.B."/>
            <person name="Labbe J."/>
            <person name="Martin F."/>
        </authorList>
    </citation>
    <scope>NUCLEOTIDE SEQUENCE</scope>
    <source>
        <strain evidence="1">HHB10654</strain>
    </source>
</reference>
<evidence type="ECO:0000313" key="2">
    <source>
        <dbReference type="Proteomes" id="UP000814140"/>
    </source>
</evidence>